<protein>
    <submittedName>
        <fullName evidence="1">Uncharacterized protein</fullName>
    </submittedName>
</protein>
<proteinExistence type="predicted"/>
<evidence type="ECO:0000313" key="2">
    <source>
        <dbReference type="Proteomes" id="UP000216188"/>
    </source>
</evidence>
<dbReference type="AlphaFoldDB" id="A0A256G9E4"/>
<dbReference type="RefSeq" id="WP_094544105.1">
    <property type="nucleotide sequence ID" value="NZ_JBHEEM010000005.1"/>
</dbReference>
<dbReference type="Proteomes" id="UP000216188">
    <property type="component" value="Unassembled WGS sequence"/>
</dbReference>
<accession>A0A256G9E4</accession>
<gene>
    <name evidence="1" type="ORF">CEV34_3584</name>
</gene>
<comment type="caution">
    <text evidence="1">The sequence shown here is derived from an EMBL/GenBank/DDBJ whole genome shotgun (WGS) entry which is preliminary data.</text>
</comment>
<sequence>MTITDLSDAIMALSARSTEALKALFFHQMVPTRRLPATGVSQSALTAAFVRAPLFLRQGILPKNPFIDPRRAQFAQMLPFELKQNRLLNRLTLARSGLSDHFILPRFKENFKRVFMDDLMDFRGDIYWSESVLHSQMIANAAVLCNEIRDLQDSGETGLSNYTLINAVRAEFVARHYCRDYSAAFAD</sequence>
<name>A0A256G9E4_9HYPH</name>
<organism evidence="1 2">
    <name type="scientific">Brucella pseudogrignonensis</name>
    <dbReference type="NCBI Taxonomy" id="419475"/>
    <lineage>
        <taxon>Bacteria</taxon>
        <taxon>Pseudomonadati</taxon>
        <taxon>Pseudomonadota</taxon>
        <taxon>Alphaproteobacteria</taxon>
        <taxon>Hyphomicrobiales</taxon>
        <taxon>Brucellaceae</taxon>
        <taxon>Brucella/Ochrobactrum group</taxon>
        <taxon>Brucella</taxon>
    </lineage>
</organism>
<dbReference type="EMBL" id="NNRM01000039">
    <property type="protein sequence ID" value="OYR23580.1"/>
    <property type="molecule type" value="Genomic_DNA"/>
</dbReference>
<keyword evidence="2" id="KW-1185">Reference proteome</keyword>
<evidence type="ECO:0000313" key="1">
    <source>
        <dbReference type="EMBL" id="OYR23580.1"/>
    </source>
</evidence>
<reference evidence="1 2" key="1">
    <citation type="submission" date="2017-07" db="EMBL/GenBank/DDBJ databases">
        <title>Phylogenetic study on the rhizospheric bacterium Ochrobactrum sp. A44.</title>
        <authorList>
            <person name="Krzyzanowska D.M."/>
            <person name="Ossowicki A."/>
            <person name="Rajewska M."/>
            <person name="Maciag T."/>
            <person name="Kaczynski Z."/>
            <person name="Czerwicka M."/>
            <person name="Jafra S."/>
        </authorList>
    </citation>
    <scope>NUCLEOTIDE SEQUENCE [LARGE SCALE GENOMIC DNA]</scope>
    <source>
        <strain evidence="1 2">CCUG 30717</strain>
    </source>
</reference>